<feature type="domain" description="Glycoside-hydrolase family GH114 TIM-barrel" evidence="1">
    <location>
        <begin position="26"/>
        <end position="289"/>
    </location>
</feature>
<evidence type="ECO:0000313" key="3">
    <source>
        <dbReference type="Proteomes" id="UP000031563"/>
    </source>
</evidence>
<dbReference type="SUPFAM" id="SSF51445">
    <property type="entry name" value="(Trans)glycosidases"/>
    <property type="match status" value="1"/>
</dbReference>
<evidence type="ECO:0000259" key="1">
    <source>
        <dbReference type="Pfam" id="PF03537"/>
    </source>
</evidence>
<sequence>MKQYTHAYLERDLTTEEMKHFQEKRWLYQLQELDLDEAQKSGTSIMVMEPVLGGVKDKKFSKQEIQQLKDQGITPIAYLSIGEISHFQTRWQEEWGEFNGQKLKVSKRAPQWIGKVPNKDWPEGVKVRYWKEDWWELVKEDLDEIMDLGYEGVYLDIIDAFEYWGNEDTYGFFKEKKYGSDPASEREAAERMIQFVQRLSMYAKHKESEFKIVPQNGENILEYDDHEEYLEYVDGIGVEDVWFDEEKPQSESFTEERLSHLEKFVEEGKFVLSVDYVDNGKGYSGANKDRINAYIASCLSQGFYCYPALTNRELDEFRVIEEIKGQ</sequence>
<dbReference type="RefSeq" id="WP_175286620.1">
    <property type="nucleotide sequence ID" value="NZ_JWIR02000025.1"/>
</dbReference>
<dbReference type="InterPro" id="IPR016062">
    <property type="entry name" value="TM1410-rel"/>
</dbReference>
<dbReference type="InterPro" id="IPR013785">
    <property type="entry name" value="Aldolase_TIM"/>
</dbReference>
<organism evidence="2 3">
    <name type="scientific">Bacillus thermotolerans</name>
    <name type="common">Quasibacillus thermotolerans</name>
    <dbReference type="NCBI Taxonomy" id="1221996"/>
    <lineage>
        <taxon>Bacteria</taxon>
        <taxon>Bacillati</taxon>
        <taxon>Bacillota</taxon>
        <taxon>Bacilli</taxon>
        <taxon>Bacillales</taxon>
        <taxon>Bacillaceae</taxon>
        <taxon>Bacillus</taxon>
    </lineage>
</organism>
<gene>
    <name evidence="2" type="ORF">QY95_01011</name>
</gene>
<dbReference type="PANTHER" id="PTHR35882">
    <property type="entry name" value="PELA"/>
    <property type="match status" value="1"/>
</dbReference>
<dbReference type="PRINTS" id="PR01545">
    <property type="entry name" value="THEMAYE10DUF"/>
</dbReference>
<dbReference type="PANTHER" id="PTHR35882:SF1">
    <property type="match status" value="1"/>
</dbReference>
<reference evidence="2" key="1">
    <citation type="submission" date="2015-02" db="EMBL/GenBank/DDBJ databases">
        <title>Genome Assembly of Bacillaceae bacterium MTCC 8252.</title>
        <authorList>
            <person name="Verma A."/>
            <person name="Khatri I."/>
            <person name="Mual P."/>
            <person name="Subramanian S."/>
            <person name="Krishnamurthi S."/>
        </authorList>
    </citation>
    <scope>NUCLEOTIDE SEQUENCE [LARGE SCALE GENOMIC DNA]</scope>
    <source>
        <strain evidence="2">MTCC 8252</strain>
    </source>
</reference>
<protein>
    <recommendedName>
        <fullName evidence="1">Glycoside-hydrolase family GH114 TIM-barrel domain-containing protein</fullName>
    </recommendedName>
</protein>
<dbReference type="Proteomes" id="UP000031563">
    <property type="component" value="Unassembled WGS sequence"/>
</dbReference>
<accession>A0A0F5I654</accession>
<dbReference type="Gene3D" id="3.20.20.70">
    <property type="entry name" value="Aldolase class I"/>
    <property type="match status" value="1"/>
</dbReference>
<dbReference type="InterPro" id="IPR017853">
    <property type="entry name" value="GH"/>
</dbReference>
<dbReference type="AlphaFoldDB" id="A0A0F5I654"/>
<dbReference type="Pfam" id="PF03537">
    <property type="entry name" value="Glyco_hydro_114"/>
    <property type="match status" value="1"/>
</dbReference>
<dbReference type="EMBL" id="JWIR02000025">
    <property type="protein sequence ID" value="KKB40948.1"/>
    <property type="molecule type" value="Genomic_DNA"/>
</dbReference>
<name>A0A0F5I654_BACTR</name>
<keyword evidence="3" id="KW-1185">Reference proteome</keyword>
<dbReference type="InterPro" id="IPR004352">
    <property type="entry name" value="GH114_TIM-barrel"/>
</dbReference>
<dbReference type="InterPro" id="IPR016063">
    <property type="entry name" value="TM1410_Glycdase"/>
</dbReference>
<proteinExistence type="predicted"/>
<comment type="caution">
    <text evidence="2">The sequence shown here is derived from an EMBL/GenBank/DDBJ whole genome shotgun (WGS) entry which is preliminary data.</text>
</comment>
<dbReference type="NCBIfam" id="TIGR01370">
    <property type="entry name" value="MJ1477/TM1410 family putative glycoside hydrolase"/>
    <property type="match status" value="1"/>
</dbReference>
<evidence type="ECO:0000313" key="2">
    <source>
        <dbReference type="EMBL" id="KKB40948.1"/>
    </source>
</evidence>
<dbReference type="STRING" id="1221996.QY95_01011"/>